<dbReference type="SUPFAM" id="SSF56935">
    <property type="entry name" value="Porins"/>
    <property type="match status" value="1"/>
</dbReference>
<keyword evidence="7 8" id="KW-0998">Cell outer membrane</keyword>
<dbReference type="AlphaFoldDB" id="A0A1H2C0G5"/>
<dbReference type="STRING" id="652787.SAMN05216490_4500"/>
<dbReference type="InterPro" id="IPR012910">
    <property type="entry name" value="Plug_dom"/>
</dbReference>
<evidence type="ECO:0000259" key="12">
    <source>
        <dbReference type="Pfam" id="PF07715"/>
    </source>
</evidence>
<organism evidence="13 14">
    <name type="scientific">Mucilaginibacter mallensis</name>
    <dbReference type="NCBI Taxonomy" id="652787"/>
    <lineage>
        <taxon>Bacteria</taxon>
        <taxon>Pseudomonadati</taxon>
        <taxon>Bacteroidota</taxon>
        <taxon>Sphingobacteriia</taxon>
        <taxon>Sphingobacteriales</taxon>
        <taxon>Sphingobacteriaceae</taxon>
        <taxon>Mucilaginibacter</taxon>
    </lineage>
</organism>
<evidence type="ECO:0000313" key="14">
    <source>
        <dbReference type="Proteomes" id="UP000199679"/>
    </source>
</evidence>
<feature type="domain" description="TonB-dependent receptor-like beta-barrel" evidence="11">
    <location>
        <begin position="400"/>
        <end position="980"/>
    </location>
</feature>
<evidence type="ECO:0000256" key="8">
    <source>
        <dbReference type="PROSITE-ProRule" id="PRU01360"/>
    </source>
</evidence>
<evidence type="ECO:0000259" key="11">
    <source>
        <dbReference type="Pfam" id="PF00593"/>
    </source>
</evidence>
<evidence type="ECO:0000256" key="1">
    <source>
        <dbReference type="ARBA" id="ARBA00004571"/>
    </source>
</evidence>
<dbReference type="NCBIfam" id="TIGR04057">
    <property type="entry name" value="SusC_RagA_signa"/>
    <property type="match status" value="1"/>
</dbReference>
<dbReference type="FunFam" id="2.170.130.10:FF:000008">
    <property type="entry name" value="SusC/RagA family TonB-linked outer membrane protein"/>
    <property type="match status" value="1"/>
</dbReference>
<dbReference type="Gene3D" id="2.60.40.1120">
    <property type="entry name" value="Carboxypeptidase-like, regulatory domain"/>
    <property type="match status" value="1"/>
</dbReference>
<feature type="chain" id="PRO_5009270599" evidence="10">
    <location>
        <begin position="25"/>
        <end position="1024"/>
    </location>
</feature>
<keyword evidence="10" id="KW-0732">Signal</keyword>
<evidence type="ECO:0000256" key="5">
    <source>
        <dbReference type="ARBA" id="ARBA00023077"/>
    </source>
</evidence>
<name>A0A1H2C0G5_MUCMA</name>
<dbReference type="Gene3D" id="2.170.130.10">
    <property type="entry name" value="TonB-dependent receptor, plug domain"/>
    <property type="match status" value="1"/>
</dbReference>
<proteinExistence type="inferred from homology"/>
<dbReference type="InterPro" id="IPR036942">
    <property type="entry name" value="Beta-barrel_TonB_sf"/>
</dbReference>
<gene>
    <name evidence="13" type="ORF">SAMN05216490_4500</name>
</gene>
<evidence type="ECO:0000256" key="7">
    <source>
        <dbReference type="ARBA" id="ARBA00023237"/>
    </source>
</evidence>
<keyword evidence="5 9" id="KW-0798">TonB box</keyword>
<dbReference type="RefSeq" id="WP_091378473.1">
    <property type="nucleotide sequence ID" value="NZ_LT629740.1"/>
</dbReference>
<comment type="subcellular location">
    <subcellularLocation>
        <location evidence="1 8">Cell outer membrane</location>
        <topology evidence="1 8">Multi-pass membrane protein</topology>
    </subcellularLocation>
</comment>
<feature type="domain" description="TonB-dependent receptor plug" evidence="12">
    <location>
        <begin position="120"/>
        <end position="236"/>
    </location>
</feature>
<protein>
    <submittedName>
        <fullName evidence="13">Iron complex outermembrane recepter protein</fullName>
    </submittedName>
</protein>
<keyword evidence="3 8" id="KW-1134">Transmembrane beta strand</keyword>
<dbReference type="InterPro" id="IPR039426">
    <property type="entry name" value="TonB-dep_rcpt-like"/>
</dbReference>
<evidence type="ECO:0000256" key="10">
    <source>
        <dbReference type="SAM" id="SignalP"/>
    </source>
</evidence>
<dbReference type="InterPro" id="IPR023996">
    <property type="entry name" value="TonB-dep_OMP_SusC/RagA"/>
</dbReference>
<evidence type="ECO:0000256" key="9">
    <source>
        <dbReference type="RuleBase" id="RU003357"/>
    </source>
</evidence>
<dbReference type="OrthoDB" id="9768177at2"/>
<dbReference type="SUPFAM" id="SSF49464">
    <property type="entry name" value="Carboxypeptidase regulatory domain-like"/>
    <property type="match status" value="1"/>
</dbReference>
<evidence type="ECO:0000313" key="13">
    <source>
        <dbReference type="EMBL" id="SDT63802.1"/>
    </source>
</evidence>
<feature type="signal peptide" evidence="10">
    <location>
        <begin position="1"/>
        <end position="24"/>
    </location>
</feature>
<dbReference type="EMBL" id="LT629740">
    <property type="protein sequence ID" value="SDT63802.1"/>
    <property type="molecule type" value="Genomic_DNA"/>
</dbReference>
<keyword evidence="4 8" id="KW-0812">Transmembrane</keyword>
<dbReference type="NCBIfam" id="TIGR04056">
    <property type="entry name" value="OMP_RagA_SusC"/>
    <property type="match status" value="1"/>
</dbReference>
<dbReference type="InterPro" id="IPR037066">
    <property type="entry name" value="Plug_dom_sf"/>
</dbReference>
<evidence type="ECO:0000256" key="3">
    <source>
        <dbReference type="ARBA" id="ARBA00022452"/>
    </source>
</evidence>
<reference evidence="13 14" key="1">
    <citation type="submission" date="2016-10" db="EMBL/GenBank/DDBJ databases">
        <authorList>
            <person name="de Groot N.N."/>
        </authorList>
    </citation>
    <scope>NUCLEOTIDE SEQUENCE [LARGE SCALE GENOMIC DNA]</scope>
    <source>
        <strain evidence="13 14">MP1X4</strain>
    </source>
</reference>
<dbReference type="Pfam" id="PF00593">
    <property type="entry name" value="TonB_dep_Rec_b-barrel"/>
    <property type="match status" value="1"/>
</dbReference>
<dbReference type="Pfam" id="PF13715">
    <property type="entry name" value="CarbopepD_reg_2"/>
    <property type="match status" value="1"/>
</dbReference>
<keyword evidence="14" id="KW-1185">Reference proteome</keyword>
<dbReference type="InterPro" id="IPR008969">
    <property type="entry name" value="CarboxyPept-like_regulatory"/>
</dbReference>
<keyword evidence="2 8" id="KW-0813">Transport</keyword>
<evidence type="ECO:0000256" key="2">
    <source>
        <dbReference type="ARBA" id="ARBA00022448"/>
    </source>
</evidence>
<dbReference type="Pfam" id="PF07715">
    <property type="entry name" value="Plug"/>
    <property type="match status" value="1"/>
</dbReference>
<dbReference type="Gene3D" id="2.40.170.20">
    <property type="entry name" value="TonB-dependent receptor, beta-barrel domain"/>
    <property type="match status" value="1"/>
</dbReference>
<comment type="similarity">
    <text evidence="8 9">Belongs to the TonB-dependent receptor family.</text>
</comment>
<accession>A0A1H2C0G5</accession>
<sequence length="1024" mass="110796">MKKTYLIKYVFLLFFVLSTATVFAQTSIITGKVVDETNQPLPGAAVTLKGTQKSTGTDANGNFRLLAVPNGTVTLEVTFIGYQTIDKVLTVSGNVTVDFDLVPSARSLNEVVVIGYGTEKKKDLTGSIATVTAKDFNQGAITTPEQLIQGKVAGVSITSNSGAPGAGSTITIRGGASINGGNDPLIVLDGMPLSPDAINGAANPLDLINPNDIASFTILKDASAAAIYGNRASNGVIIITTKKGQSGKPVINFSTQFSVATLPKEAPVLSASQFRNYVKANGDSAQIALMGTANTDWQKQIYQTALGTDNNLSVSGTAGILPYRVSVGYSDQNGILKTTSMERYTTNVNLSPSFFTNHLKVNFNFIGSQTNNRFANNQNGIISDAATFDPTQPVKSSNALYAPYGGYWLWTDASSQNGIKQNTPGNPVALLEQTNDRSTAYRGIASLNLDYKFHFFPDLHANVNLGYDESKSNGSTTIPADAASNYLTAADASGKLQSGAYTPYNAELQNKLFEGYFSYSKDIKSIKSHFDAVAGYSIQDFKNTASNGLFPFVSNGSTLYSTTKFANGEVNQTATNSYNNYEYLINEFIMTSFYGRLNYNYDEKYYLTASVRSDESTKFAPGTRTGTFPSVALAWKINNEDFMKGNNLFSTLKLRLEYGVTGNQEGIQDYDYLAQYGLSTSTAQYNFGGTNYQLYRPGAYYPGRTWETTDASNIGLDYGFLNDRITGSVDYYYNKTKNMLATIGQPALTNFSNQIVGNVGNMENRGLEFSINANIIDTKTIGWTANFNVSFNSNKITNLTSVAQLAGISGGTGNYVNVDEVGYARNSFSVYQQVYGANGKPLDGVFVDRNGDGSITSADRYNDHSPDPKQIFGFSSDFRYEKWNIGFVTRANLGNYVYNNVASSTGTSRNILNPIGNLNNGSTDVLTSGLTGAGANDLLSDYYIQNGSFFRMDNAHIAYNFGKVFKGTGDLKISANVQNVFIITDYKGVDPEISYTGTSGVAGVDNNFYPRPRTYVLGLNLSLR</sequence>
<dbReference type="PROSITE" id="PS52016">
    <property type="entry name" value="TONB_DEPENDENT_REC_3"/>
    <property type="match status" value="1"/>
</dbReference>
<dbReference type="Proteomes" id="UP000199679">
    <property type="component" value="Chromosome I"/>
</dbReference>
<evidence type="ECO:0000256" key="4">
    <source>
        <dbReference type="ARBA" id="ARBA00022692"/>
    </source>
</evidence>
<dbReference type="GO" id="GO:0009279">
    <property type="term" value="C:cell outer membrane"/>
    <property type="evidence" value="ECO:0007669"/>
    <property type="project" value="UniProtKB-SubCell"/>
</dbReference>
<dbReference type="InterPro" id="IPR023997">
    <property type="entry name" value="TonB-dep_OMP_SusC/RagA_CS"/>
</dbReference>
<keyword evidence="6 8" id="KW-0472">Membrane</keyword>
<dbReference type="InterPro" id="IPR000531">
    <property type="entry name" value="Beta-barrel_TonB"/>
</dbReference>
<evidence type="ECO:0000256" key="6">
    <source>
        <dbReference type="ARBA" id="ARBA00023136"/>
    </source>
</evidence>